<sequence>MFALIGALALLAQAQQLGASLYISPLTENPRALSNFTVTIKADSLGEPVNAVRGVLTFPRDRLEIIGISKIGSILNLWVEEPRFSNVDGTLKFQGGVPNPGFMGSGGTVLHVIFRAKSAGATSLIWKEGEVLANDGKGTNILTGLQNLDFFVDEAFASAYNNQSYFASHYFSDRRGIFRENHFKLP</sequence>
<dbReference type="AlphaFoldDB" id="A0A0G1KHJ9"/>
<dbReference type="EMBL" id="LCJT01000029">
    <property type="protein sequence ID" value="KKT82985.1"/>
    <property type="molecule type" value="Genomic_DNA"/>
</dbReference>
<accession>A0A0G1KHJ9</accession>
<organism evidence="2 3">
    <name type="scientific">Candidatus Giovannonibacteria bacterium GW2011_GWC2_44_9</name>
    <dbReference type="NCBI Taxonomy" id="1618658"/>
    <lineage>
        <taxon>Bacteria</taxon>
        <taxon>Candidatus Giovannoniibacteriota</taxon>
    </lineage>
</organism>
<dbReference type="Gene3D" id="2.60.40.680">
    <property type="match status" value="1"/>
</dbReference>
<name>A0A0G1KHJ9_9BACT</name>
<reference evidence="2 3" key="1">
    <citation type="journal article" date="2015" name="Nature">
        <title>rRNA introns, odd ribosomes, and small enigmatic genomes across a large radiation of phyla.</title>
        <authorList>
            <person name="Brown C.T."/>
            <person name="Hug L.A."/>
            <person name="Thomas B.C."/>
            <person name="Sharon I."/>
            <person name="Castelle C.J."/>
            <person name="Singh A."/>
            <person name="Wilkins M.J."/>
            <person name="Williams K.H."/>
            <person name="Banfield J.F."/>
        </authorList>
    </citation>
    <scope>NUCLEOTIDE SEQUENCE [LARGE SCALE GENOMIC DNA]</scope>
</reference>
<protein>
    <recommendedName>
        <fullName evidence="4">Cohesin domain-containing protein</fullName>
    </recommendedName>
</protein>
<keyword evidence="1" id="KW-0732">Signal</keyword>
<feature type="signal peptide" evidence="1">
    <location>
        <begin position="1"/>
        <end position="19"/>
    </location>
</feature>
<evidence type="ECO:0000313" key="2">
    <source>
        <dbReference type="EMBL" id="KKT82985.1"/>
    </source>
</evidence>
<evidence type="ECO:0000313" key="3">
    <source>
        <dbReference type="Proteomes" id="UP000033915"/>
    </source>
</evidence>
<evidence type="ECO:0000256" key="1">
    <source>
        <dbReference type="SAM" id="SignalP"/>
    </source>
</evidence>
<gene>
    <name evidence="2" type="ORF">UW81_C0029G0004</name>
</gene>
<comment type="caution">
    <text evidence="2">The sequence shown here is derived from an EMBL/GenBank/DDBJ whole genome shotgun (WGS) entry which is preliminary data.</text>
</comment>
<dbReference type="Proteomes" id="UP000033915">
    <property type="component" value="Unassembled WGS sequence"/>
</dbReference>
<proteinExistence type="predicted"/>
<evidence type="ECO:0008006" key="4">
    <source>
        <dbReference type="Google" id="ProtNLM"/>
    </source>
</evidence>
<feature type="chain" id="PRO_5002538216" description="Cohesin domain-containing protein" evidence="1">
    <location>
        <begin position="20"/>
        <end position="186"/>
    </location>
</feature>